<evidence type="ECO:0000256" key="5">
    <source>
        <dbReference type="RuleBase" id="RU004379"/>
    </source>
</evidence>
<evidence type="ECO:0000256" key="4">
    <source>
        <dbReference type="ARBA" id="ARBA00023136"/>
    </source>
</evidence>
<keyword evidence="3 5" id="KW-1133">Transmembrane helix</keyword>
<dbReference type="Pfam" id="PF01027">
    <property type="entry name" value="Bax1-I"/>
    <property type="match status" value="1"/>
</dbReference>
<comment type="caution">
    <text evidence="6">The sequence shown here is derived from an EMBL/GenBank/DDBJ whole genome shotgun (WGS) entry which is preliminary data.</text>
</comment>
<feature type="transmembrane region" description="Helical" evidence="5">
    <location>
        <begin position="70"/>
        <end position="88"/>
    </location>
</feature>
<dbReference type="CDD" id="cd10428">
    <property type="entry name" value="LFG_like"/>
    <property type="match status" value="1"/>
</dbReference>
<evidence type="ECO:0000313" key="7">
    <source>
        <dbReference type="Proteomes" id="UP000232323"/>
    </source>
</evidence>
<dbReference type="PANTHER" id="PTHR23291">
    <property type="entry name" value="BAX INHIBITOR-RELATED"/>
    <property type="match status" value="1"/>
</dbReference>
<keyword evidence="2 5" id="KW-0812">Transmembrane</keyword>
<evidence type="ECO:0000256" key="1">
    <source>
        <dbReference type="ARBA" id="ARBA00004141"/>
    </source>
</evidence>
<sequence>MYSPISEDVEWGGVKPLKDPTYEFAEATVRRGFVRKVLALLCVQLSITAVTATVFVTSQTVKTWFAANPWTLWSSLAISFILVLILACSEQARRTHPTNLILLFTFTACESLLVGSACASYDAKVVAIAVLLTAAVVAGLVLFTLQTKMDLTSMGGLLFSLTWTLIVAGVLQLFFRAPWLHIGICAGGAALFSIYLVFDLQLLMGNEELALSPDEYVLATLNLYLDIINIFLYILQLVNALTKSSDR</sequence>
<feature type="transmembrane region" description="Helical" evidence="5">
    <location>
        <begin position="181"/>
        <end position="204"/>
    </location>
</feature>
<keyword evidence="4 5" id="KW-0472">Membrane</keyword>
<dbReference type="OrthoDB" id="7933078at2759"/>
<dbReference type="InterPro" id="IPR006214">
    <property type="entry name" value="Bax_inhibitor_1-related"/>
</dbReference>
<feature type="transmembrane region" description="Helical" evidence="5">
    <location>
        <begin position="216"/>
        <end position="238"/>
    </location>
</feature>
<dbReference type="PANTHER" id="PTHR23291:SF47">
    <property type="entry name" value="TRANSMEMBRANE BAX INHIBITOR MOTIF CONTAINING 7"/>
    <property type="match status" value="1"/>
</dbReference>
<evidence type="ECO:0000313" key="6">
    <source>
        <dbReference type="EMBL" id="GAX77354.1"/>
    </source>
</evidence>
<comment type="subcellular location">
    <subcellularLocation>
        <location evidence="1">Membrane</location>
        <topology evidence="1">Multi-pass membrane protein</topology>
    </subcellularLocation>
</comment>
<protein>
    <submittedName>
        <fullName evidence="6">Uncharacterized protein</fullName>
    </submittedName>
</protein>
<dbReference type="AlphaFoldDB" id="A0A250X2N3"/>
<feature type="transmembrane region" description="Helical" evidence="5">
    <location>
        <begin position="37"/>
        <end position="58"/>
    </location>
</feature>
<dbReference type="Proteomes" id="UP000232323">
    <property type="component" value="Unassembled WGS sequence"/>
</dbReference>
<evidence type="ECO:0000256" key="3">
    <source>
        <dbReference type="ARBA" id="ARBA00022989"/>
    </source>
</evidence>
<organism evidence="6 7">
    <name type="scientific">Chlamydomonas eustigma</name>
    <dbReference type="NCBI Taxonomy" id="1157962"/>
    <lineage>
        <taxon>Eukaryota</taxon>
        <taxon>Viridiplantae</taxon>
        <taxon>Chlorophyta</taxon>
        <taxon>core chlorophytes</taxon>
        <taxon>Chlorophyceae</taxon>
        <taxon>CS clade</taxon>
        <taxon>Chlamydomonadales</taxon>
        <taxon>Chlamydomonadaceae</taxon>
        <taxon>Chlamydomonas</taxon>
    </lineage>
</organism>
<feature type="transmembrane region" description="Helical" evidence="5">
    <location>
        <begin position="125"/>
        <end position="145"/>
    </location>
</feature>
<dbReference type="GO" id="GO:0016020">
    <property type="term" value="C:membrane"/>
    <property type="evidence" value="ECO:0007669"/>
    <property type="project" value="UniProtKB-SubCell"/>
</dbReference>
<gene>
    <name evidence="6" type="ORF">CEUSTIGMA_g4800.t1</name>
</gene>
<evidence type="ECO:0000256" key="2">
    <source>
        <dbReference type="ARBA" id="ARBA00022692"/>
    </source>
</evidence>
<proteinExistence type="inferred from homology"/>
<keyword evidence="7" id="KW-1185">Reference proteome</keyword>
<reference evidence="6 7" key="1">
    <citation type="submission" date="2017-08" db="EMBL/GenBank/DDBJ databases">
        <title>Acidophilic green algal genome provides insights into adaptation to an acidic environment.</title>
        <authorList>
            <person name="Hirooka S."/>
            <person name="Hirose Y."/>
            <person name="Kanesaki Y."/>
            <person name="Higuchi S."/>
            <person name="Fujiwara T."/>
            <person name="Onuma R."/>
            <person name="Era A."/>
            <person name="Ohbayashi R."/>
            <person name="Uzuka A."/>
            <person name="Nozaki H."/>
            <person name="Yoshikawa H."/>
            <person name="Miyagishima S.Y."/>
        </authorList>
    </citation>
    <scope>NUCLEOTIDE SEQUENCE [LARGE SCALE GENOMIC DNA]</scope>
    <source>
        <strain evidence="6 7">NIES-2499</strain>
    </source>
</reference>
<name>A0A250X2N3_9CHLO</name>
<accession>A0A250X2N3</accession>
<comment type="similarity">
    <text evidence="5">Belongs to the BI1 family.</text>
</comment>
<dbReference type="EMBL" id="BEGY01000024">
    <property type="protein sequence ID" value="GAX77354.1"/>
    <property type="molecule type" value="Genomic_DNA"/>
</dbReference>
<feature type="transmembrane region" description="Helical" evidence="5">
    <location>
        <begin position="157"/>
        <end position="175"/>
    </location>
</feature>